<reference evidence="2" key="2">
    <citation type="submission" date="2023-05" db="EMBL/GenBank/DDBJ databases">
        <authorList>
            <consortium name="Lawrence Berkeley National Laboratory"/>
            <person name="Steindorff A."/>
            <person name="Hensen N."/>
            <person name="Bonometti L."/>
            <person name="Westerberg I."/>
            <person name="Brannstrom I.O."/>
            <person name="Guillou S."/>
            <person name="Cros-Aarteil S."/>
            <person name="Calhoun S."/>
            <person name="Haridas S."/>
            <person name="Kuo A."/>
            <person name="Mondo S."/>
            <person name="Pangilinan J."/>
            <person name="Riley R."/>
            <person name="Labutti K."/>
            <person name="Andreopoulos B."/>
            <person name="Lipzen A."/>
            <person name="Chen C."/>
            <person name="Yanf M."/>
            <person name="Daum C."/>
            <person name="Ng V."/>
            <person name="Clum A."/>
            <person name="Ohm R."/>
            <person name="Martin F."/>
            <person name="Silar P."/>
            <person name="Natvig D."/>
            <person name="Lalanne C."/>
            <person name="Gautier V."/>
            <person name="Ament-Velasquez S.L."/>
            <person name="Kruys A."/>
            <person name="Hutchinson M.I."/>
            <person name="Powell A.J."/>
            <person name="Barry K."/>
            <person name="Miller A.N."/>
            <person name="Grigoriev I.V."/>
            <person name="Debuchy R."/>
            <person name="Gladieux P."/>
            <person name="Thoren M.H."/>
            <person name="Johannesson H."/>
        </authorList>
    </citation>
    <scope>NUCLEOTIDE SEQUENCE</scope>
    <source>
        <strain evidence="2">CBS 508.74</strain>
    </source>
</reference>
<dbReference type="GeneID" id="89943546"/>
<reference evidence="2" key="1">
    <citation type="journal article" date="2023" name="Mol. Phylogenet. Evol.">
        <title>Genome-scale phylogeny and comparative genomics of the fungal order Sordariales.</title>
        <authorList>
            <person name="Hensen N."/>
            <person name="Bonometti L."/>
            <person name="Westerberg I."/>
            <person name="Brannstrom I.O."/>
            <person name="Guillou S."/>
            <person name="Cros-Aarteil S."/>
            <person name="Calhoun S."/>
            <person name="Haridas S."/>
            <person name="Kuo A."/>
            <person name="Mondo S."/>
            <person name="Pangilinan J."/>
            <person name="Riley R."/>
            <person name="LaButti K."/>
            <person name="Andreopoulos B."/>
            <person name="Lipzen A."/>
            <person name="Chen C."/>
            <person name="Yan M."/>
            <person name="Daum C."/>
            <person name="Ng V."/>
            <person name="Clum A."/>
            <person name="Steindorff A."/>
            <person name="Ohm R.A."/>
            <person name="Martin F."/>
            <person name="Silar P."/>
            <person name="Natvig D.O."/>
            <person name="Lalanne C."/>
            <person name="Gautier V."/>
            <person name="Ament-Velasquez S.L."/>
            <person name="Kruys A."/>
            <person name="Hutchinson M.I."/>
            <person name="Powell A.J."/>
            <person name="Barry K."/>
            <person name="Miller A.N."/>
            <person name="Grigoriev I.V."/>
            <person name="Debuchy R."/>
            <person name="Gladieux P."/>
            <person name="Hiltunen Thoren M."/>
            <person name="Johannesson H."/>
        </authorList>
    </citation>
    <scope>NUCLEOTIDE SEQUENCE</scope>
    <source>
        <strain evidence="2">CBS 508.74</strain>
    </source>
</reference>
<evidence type="ECO:0000256" key="1">
    <source>
        <dbReference type="SAM" id="MobiDB-lite"/>
    </source>
</evidence>
<dbReference type="RefSeq" id="XP_064674651.1">
    <property type="nucleotide sequence ID" value="XM_064819420.1"/>
</dbReference>
<feature type="compositionally biased region" description="Low complexity" evidence="1">
    <location>
        <begin position="1"/>
        <end position="15"/>
    </location>
</feature>
<evidence type="ECO:0000313" key="2">
    <source>
        <dbReference type="EMBL" id="KAK4117081.1"/>
    </source>
</evidence>
<feature type="region of interest" description="Disordered" evidence="1">
    <location>
        <begin position="1"/>
        <end position="86"/>
    </location>
</feature>
<gene>
    <name evidence="2" type="ORF">N656DRAFT_9777</name>
</gene>
<proteinExistence type="predicted"/>
<comment type="caution">
    <text evidence="2">The sequence shown here is derived from an EMBL/GenBank/DDBJ whole genome shotgun (WGS) entry which is preliminary data.</text>
</comment>
<feature type="region of interest" description="Disordered" evidence="1">
    <location>
        <begin position="120"/>
        <end position="153"/>
    </location>
</feature>
<organism evidence="2 3">
    <name type="scientific">Canariomyces notabilis</name>
    <dbReference type="NCBI Taxonomy" id="2074819"/>
    <lineage>
        <taxon>Eukaryota</taxon>
        <taxon>Fungi</taxon>
        <taxon>Dikarya</taxon>
        <taxon>Ascomycota</taxon>
        <taxon>Pezizomycotina</taxon>
        <taxon>Sordariomycetes</taxon>
        <taxon>Sordariomycetidae</taxon>
        <taxon>Sordariales</taxon>
        <taxon>Chaetomiaceae</taxon>
        <taxon>Canariomyces</taxon>
    </lineage>
</organism>
<feature type="compositionally biased region" description="Basic and acidic residues" evidence="1">
    <location>
        <begin position="61"/>
        <end position="74"/>
    </location>
</feature>
<dbReference type="AlphaFoldDB" id="A0AAN6YWW8"/>
<accession>A0AAN6YWW8</accession>
<sequence>MQPGVAASSSAGFAAQFRAVAVPSRSPEIRRPRDRPTAKPAWGKPRSSSQIPSRAPLGTRGTREKLKNNTECRGKQSTRSTALGRPFYPRLAHTSATSFLPHRVARFELKRAVARIKANQGRLGKGAGPTPPLRDAGMMLRRSESQSPLSIRY</sequence>
<evidence type="ECO:0000313" key="3">
    <source>
        <dbReference type="Proteomes" id="UP001302812"/>
    </source>
</evidence>
<keyword evidence="3" id="KW-1185">Reference proteome</keyword>
<dbReference type="EMBL" id="MU853332">
    <property type="protein sequence ID" value="KAK4117081.1"/>
    <property type="molecule type" value="Genomic_DNA"/>
</dbReference>
<dbReference type="Proteomes" id="UP001302812">
    <property type="component" value="Unassembled WGS sequence"/>
</dbReference>
<name>A0AAN6YWW8_9PEZI</name>
<protein>
    <submittedName>
        <fullName evidence="2">Uncharacterized protein</fullName>
    </submittedName>
</protein>
<feature type="compositionally biased region" description="Basic and acidic residues" evidence="1">
    <location>
        <begin position="27"/>
        <end position="37"/>
    </location>
</feature>